<proteinExistence type="predicted"/>
<evidence type="ECO:0000256" key="1">
    <source>
        <dbReference type="ARBA" id="ARBA00023015"/>
    </source>
</evidence>
<dbReference type="InterPro" id="IPR004111">
    <property type="entry name" value="Repressor_TetR_C"/>
</dbReference>
<dbReference type="SUPFAM" id="SSF48498">
    <property type="entry name" value="Tetracyclin repressor-like, C-terminal domain"/>
    <property type="match status" value="1"/>
</dbReference>
<evidence type="ECO:0000256" key="4">
    <source>
        <dbReference type="PROSITE-ProRule" id="PRU00335"/>
    </source>
</evidence>
<dbReference type="InterPro" id="IPR050109">
    <property type="entry name" value="HTH-type_TetR-like_transc_reg"/>
</dbReference>
<dbReference type="InterPro" id="IPR009057">
    <property type="entry name" value="Homeodomain-like_sf"/>
</dbReference>
<evidence type="ECO:0000313" key="7">
    <source>
        <dbReference type="Proteomes" id="UP001519287"/>
    </source>
</evidence>
<organism evidence="6 7">
    <name type="scientific">Paenibacillus eucommiae</name>
    <dbReference type="NCBI Taxonomy" id="1355755"/>
    <lineage>
        <taxon>Bacteria</taxon>
        <taxon>Bacillati</taxon>
        <taxon>Bacillota</taxon>
        <taxon>Bacilli</taxon>
        <taxon>Bacillales</taxon>
        <taxon>Paenibacillaceae</taxon>
        <taxon>Paenibacillus</taxon>
    </lineage>
</organism>
<dbReference type="EMBL" id="JAGGLB010000013">
    <property type="protein sequence ID" value="MBP1992326.1"/>
    <property type="molecule type" value="Genomic_DNA"/>
</dbReference>
<dbReference type="RefSeq" id="WP_209973227.1">
    <property type="nucleotide sequence ID" value="NZ_JAGGLB010000013.1"/>
</dbReference>
<keyword evidence="2 4" id="KW-0238">DNA-binding</keyword>
<dbReference type="SUPFAM" id="SSF46689">
    <property type="entry name" value="Homeodomain-like"/>
    <property type="match status" value="1"/>
</dbReference>
<gene>
    <name evidence="6" type="ORF">J2Z66_003934</name>
</gene>
<dbReference type="Pfam" id="PF02909">
    <property type="entry name" value="TetR_C_1"/>
    <property type="match status" value="1"/>
</dbReference>
<dbReference type="PROSITE" id="PS50977">
    <property type="entry name" value="HTH_TETR_2"/>
    <property type="match status" value="1"/>
</dbReference>
<evidence type="ECO:0000313" key="6">
    <source>
        <dbReference type="EMBL" id="MBP1992326.1"/>
    </source>
</evidence>
<evidence type="ECO:0000259" key="5">
    <source>
        <dbReference type="PROSITE" id="PS50977"/>
    </source>
</evidence>
<keyword evidence="7" id="KW-1185">Reference proteome</keyword>
<reference evidence="6 7" key="1">
    <citation type="submission" date="2021-03" db="EMBL/GenBank/DDBJ databases">
        <title>Genomic Encyclopedia of Type Strains, Phase IV (KMG-IV): sequencing the most valuable type-strain genomes for metagenomic binning, comparative biology and taxonomic classification.</title>
        <authorList>
            <person name="Goeker M."/>
        </authorList>
    </citation>
    <scope>NUCLEOTIDE SEQUENCE [LARGE SCALE GENOMIC DNA]</scope>
    <source>
        <strain evidence="6 7">DSM 26048</strain>
    </source>
</reference>
<accession>A0ABS4IZC7</accession>
<feature type="domain" description="HTH tetR-type" evidence="5">
    <location>
        <begin position="36"/>
        <end position="96"/>
    </location>
</feature>
<name>A0ABS4IZC7_9BACL</name>
<keyword evidence="1" id="KW-0805">Transcription regulation</keyword>
<dbReference type="PANTHER" id="PTHR30055:SF151">
    <property type="entry name" value="TRANSCRIPTIONAL REGULATORY PROTEIN"/>
    <property type="match status" value="1"/>
</dbReference>
<dbReference type="PANTHER" id="PTHR30055">
    <property type="entry name" value="HTH-TYPE TRANSCRIPTIONAL REGULATOR RUTR"/>
    <property type="match status" value="1"/>
</dbReference>
<protein>
    <submittedName>
        <fullName evidence="6">AcrR family transcriptional regulator</fullName>
    </submittedName>
</protein>
<dbReference type="Proteomes" id="UP001519287">
    <property type="component" value="Unassembled WGS sequence"/>
</dbReference>
<dbReference type="Pfam" id="PF00440">
    <property type="entry name" value="TetR_N"/>
    <property type="match status" value="1"/>
</dbReference>
<dbReference type="Gene3D" id="1.10.357.10">
    <property type="entry name" value="Tetracycline Repressor, domain 2"/>
    <property type="match status" value="1"/>
</dbReference>
<evidence type="ECO:0000256" key="2">
    <source>
        <dbReference type="ARBA" id="ARBA00023125"/>
    </source>
</evidence>
<evidence type="ECO:0000256" key="3">
    <source>
        <dbReference type="ARBA" id="ARBA00023163"/>
    </source>
</evidence>
<dbReference type="Gene3D" id="1.10.10.60">
    <property type="entry name" value="Homeodomain-like"/>
    <property type="match status" value="1"/>
</dbReference>
<keyword evidence="3" id="KW-0804">Transcription</keyword>
<feature type="DNA-binding region" description="H-T-H motif" evidence="4">
    <location>
        <begin position="59"/>
        <end position="78"/>
    </location>
</feature>
<dbReference type="InterPro" id="IPR001647">
    <property type="entry name" value="HTH_TetR"/>
</dbReference>
<comment type="caution">
    <text evidence="6">The sequence shown here is derived from an EMBL/GenBank/DDBJ whole genome shotgun (WGS) entry which is preliminary data.</text>
</comment>
<sequence length="261" mass="28992">MQNSDHLDHEALKNLPNGAKLGWGLGKQPKRGPKGELSVKKIVEAAITIADKDGLSAVSMNRVAGSLGFTTMSLYRYISSKDDLLLLMQDSVCEIPIPPEVAGSDWREDMREYVKACIDVFRVHPWFGEIPITSVPVAPNNLLVIDWVLRAMRNFPLNDYEKMSIVLLLSSYSRSCGMIQRDMDRALQAGGSPDSFSGLDYSAALKQLVKPERFPNLHPVIMSGAYTGENESDNTVGDDFDFGLERILDGIEHYLVKKMAK</sequence>
<dbReference type="InterPro" id="IPR036271">
    <property type="entry name" value="Tet_transcr_reg_TetR-rel_C_sf"/>
</dbReference>